<accession>E1YLQ8</accession>
<protein>
    <recommendedName>
        <fullName evidence="3">Glycine cleavage system protein H</fullName>
    </recommendedName>
</protein>
<dbReference type="InterPro" id="IPR002930">
    <property type="entry name" value="GCV_H"/>
</dbReference>
<evidence type="ECO:0000313" key="2">
    <source>
        <dbReference type="EMBL" id="CBX31041.1"/>
    </source>
</evidence>
<dbReference type="SUPFAM" id="SSF51230">
    <property type="entry name" value="Single hybrid motif"/>
    <property type="match status" value="1"/>
</dbReference>
<organism evidence="2">
    <name type="scientific">uncultured Desulfobacterium sp</name>
    <dbReference type="NCBI Taxonomy" id="201089"/>
    <lineage>
        <taxon>Bacteria</taxon>
        <taxon>Pseudomonadati</taxon>
        <taxon>Thermodesulfobacteriota</taxon>
        <taxon>Desulfobacteria</taxon>
        <taxon>Desulfobacterales</taxon>
        <taxon>Desulfobacteriaceae</taxon>
        <taxon>Desulfobacterium</taxon>
        <taxon>environmental samples</taxon>
    </lineage>
</organism>
<gene>
    <name evidence="2" type="ORF">N47_E45530</name>
</gene>
<reference evidence="2" key="1">
    <citation type="journal article" date="2011" name="Environ. Microbiol.">
        <title>Genomic insights into the metabolic potential of the polycyclic aromatic hydrocarbon degrading sulfate-reducing Deltaproteobacterium N47.</title>
        <authorList>
            <person name="Bergmann F."/>
            <person name="Selesi D."/>
            <person name="Weinmaier T."/>
            <person name="Tischler P."/>
            <person name="Rattei T."/>
            <person name="Meckenstock R.U."/>
        </authorList>
    </citation>
    <scope>NUCLEOTIDE SEQUENCE</scope>
</reference>
<dbReference type="GO" id="GO:0005829">
    <property type="term" value="C:cytosol"/>
    <property type="evidence" value="ECO:0007669"/>
    <property type="project" value="TreeGrafter"/>
</dbReference>
<dbReference type="InterPro" id="IPR011053">
    <property type="entry name" value="Single_hybrid_motif"/>
</dbReference>
<dbReference type="AlphaFoldDB" id="E1YLQ8"/>
<dbReference type="Pfam" id="PF01597">
    <property type="entry name" value="GCV_H"/>
    <property type="match status" value="1"/>
</dbReference>
<keyword evidence="1" id="KW-0450">Lipoyl</keyword>
<evidence type="ECO:0000256" key="1">
    <source>
        <dbReference type="ARBA" id="ARBA00022823"/>
    </source>
</evidence>
<dbReference type="Gene3D" id="2.40.50.100">
    <property type="match status" value="1"/>
</dbReference>
<dbReference type="PANTHER" id="PTHR11715:SF3">
    <property type="entry name" value="GLYCINE CLEAVAGE SYSTEM H PROTEIN-RELATED"/>
    <property type="match status" value="1"/>
</dbReference>
<proteinExistence type="predicted"/>
<dbReference type="GO" id="GO:0005960">
    <property type="term" value="C:glycine cleavage complex"/>
    <property type="evidence" value="ECO:0007669"/>
    <property type="project" value="InterPro"/>
</dbReference>
<dbReference type="GO" id="GO:0009249">
    <property type="term" value="P:protein lipoylation"/>
    <property type="evidence" value="ECO:0007669"/>
    <property type="project" value="TreeGrafter"/>
</dbReference>
<dbReference type="EMBL" id="FR695877">
    <property type="protein sequence ID" value="CBX31041.1"/>
    <property type="molecule type" value="Genomic_DNA"/>
</dbReference>
<evidence type="ECO:0008006" key="3">
    <source>
        <dbReference type="Google" id="ProtNLM"/>
    </source>
</evidence>
<dbReference type="PANTHER" id="PTHR11715">
    <property type="entry name" value="GLYCINE CLEAVAGE SYSTEM H PROTEIN"/>
    <property type="match status" value="1"/>
</dbReference>
<sequence length="289" mass="32944">MQAGVVRSKYCKAFYDCANCQFDRTMTNMADANSSVSEGSNTKGKKDKKIIYWMDKLKELPVSKRPCIHHMKGRMDFRSCSHDYKCINCEFDQYFLDQYTVHATVNPVEVLNIHGFSIPQGYYLHKGHAWVKIEEGKTVRIGLDDFALKVFGPLEHIEAPLIGKQMKQNSSQIIIKRGNLTASLLSPVSGVITDINPNIREDAKSAGKNPYTDGWILRLHSEELKDDIKNLYIADQSEKFIDKEVNLLYSTIEKSGHLLNTDGGYLAENIYGNIPQLGWERLTRLFLRT</sequence>
<dbReference type="CDD" id="cd06848">
    <property type="entry name" value="GCS_H"/>
    <property type="match status" value="1"/>
</dbReference>
<dbReference type="InterPro" id="IPR033753">
    <property type="entry name" value="GCV_H/Fam206"/>
</dbReference>
<name>E1YLQ8_9BACT</name>
<dbReference type="GO" id="GO:0019464">
    <property type="term" value="P:glycine decarboxylation via glycine cleavage system"/>
    <property type="evidence" value="ECO:0007669"/>
    <property type="project" value="InterPro"/>
</dbReference>